<dbReference type="GO" id="GO:0016020">
    <property type="term" value="C:membrane"/>
    <property type="evidence" value="ECO:0007669"/>
    <property type="project" value="InterPro"/>
</dbReference>
<feature type="domain" description="CzcB-like C-terminal circularly permuted SH3-like" evidence="9">
    <location>
        <begin position="325"/>
        <end position="385"/>
    </location>
</feature>
<dbReference type="RefSeq" id="WP_088237087.1">
    <property type="nucleotide sequence ID" value="NZ_FMAY01000004.1"/>
</dbReference>
<dbReference type="Pfam" id="PF25975">
    <property type="entry name" value="CzcB_C"/>
    <property type="match status" value="1"/>
</dbReference>
<dbReference type="EMBL" id="FMAY01000004">
    <property type="protein sequence ID" value="SCC04040.1"/>
    <property type="molecule type" value="Genomic_DNA"/>
</dbReference>
<dbReference type="Pfam" id="PF25919">
    <property type="entry name" value="BSH_CusB"/>
    <property type="match status" value="1"/>
</dbReference>
<evidence type="ECO:0000256" key="1">
    <source>
        <dbReference type="ARBA" id="ARBA00009477"/>
    </source>
</evidence>
<dbReference type="Pfam" id="PF25869">
    <property type="entry name" value="3HB_CusB"/>
    <property type="match status" value="1"/>
</dbReference>
<dbReference type="Gene3D" id="2.40.50.320">
    <property type="entry name" value="Copper binding periplasmic protein CusF"/>
    <property type="match status" value="1"/>
</dbReference>
<dbReference type="InterPro" id="IPR058790">
    <property type="entry name" value="BSH_CusB"/>
</dbReference>
<gene>
    <name evidence="10" type="ORF">GA0061071_104294</name>
</gene>
<dbReference type="AlphaFoldDB" id="A0A1C4BB44"/>
<evidence type="ECO:0000313" key="10">
    <source>
        <dbReference type="EMBL" id="SCC04040.1"/>
    </source>
</evidence>
<dbReference type="GO" id="GO:0060003">
    <property type="term" value="P:copper ion export"/>
    <property type="evidence" value="ECO:0007669"/>
    <property type="project" value="TreeGrafter"/>
</dbReference>
<dbReference type="NCBIfam" id="TIGR01730">
    <property type="entry name" value="RND_mfp"/>
    <property type="match status" value="1"/>
</dbReference>
<dbReference type="InterPro" id="IPR058649">
    <property type="entry name" value="CzcB_C"/>
</dbReference>
<sequence length="484" mass="52064">MKKSIVAVVIAASVAAGIGYVTGRQHTAPAASTEPAPARKVLYWYDPMMPDQRFDKPGKSPFMDMPLVPRYADDAPVAGGVSVSAQQQQNLGMTTGRAEHRVLASAFSAFATVTTDERSIQSVPSPAAGVVEKLFVRAPQQWVKKGQPLAQLWIPQWTTAQQEYLAVRQLGDGELTRAARERLALQFMPEAIIRTVERSGKPETRLTLRADKDGYVVKLDSREGAQVAATQSLFELASLDPVWLVVDYPPTQAQALATGSEIVATSASWPGEQFHGRVSELLPQLETATRTLKARIVLDNPQQKLKPGMFLTVTTAASAQQPAVLAIPEEALIETGAASRVLLATGDGHFRAVNITTGRTAQGWTEVLSGLNAGDSVVTSGQFLIDSEASLRSALPEQQATQPVAKKVQQYDSTGVVKAIDAGSITLSHQPIPALNWGAMTMDFVVKQPDPAIKVGDTVMFSFTLDDEEGAVITHLMPMQEAMK</sequence>
<feature type="domain" description="CusB-like three alpha-helical bundle" evidence="6">
    <location>
        <begin position="157"/>
        <end position="204"/>
    </location>
</feature>
<dbReference type="FunFam" id="2.40.420.20:FF:000003">
    <property type="entry name" value="Cation efflux system protein cusB"/>
    <property type="match status" value="1"/>
</dbReference>
<proteinExistence type="inferred from homology"/>
<dbReference type="Pfam" id="PF25954">
    <property type="entry name" value="Beta-barrel_RND_2"/>
    <property type="match status" value="1"/>
</dbReference>
<organism evidence="10 11">
    <name type="scientific">Kosakonia oryzendophytica</name>
    <dbReference type="NCBI Taxonomy" id="1005665"/>
    <lineage>
        <taxon>Bacteria</taxon>
        <taxon>Pseudomonadati</taxon>
        <taxon>Pseudomonadota</taxon>
        <taxon>Gammaproteobacteria</taxon>
        <taxon>Enterobacterales</taxon>
        <taxon>Enterobacteriaceae</taxon>
        <taxon>Kosakonia</taxon>
    </lineage>
</organism>
<evidence type="ECO:0000259" key="7">
    <source>
        <dbReference type="Pfam" id="PF25919"/>
    </source>
</evidence>
<dbReference type="Gene3D" id="2.40.30.170">
    <property type="match status" value="1"/>
</dbReference>
<evidence type="ECO:0000256" key="3">
    <source>
        <dbReference type="ARBA" id="ARBA00022729"/>
    </source>
</evidence>
<dbReference type="Gene3D" id="2.40.420.20">
    <property type="match status" value="1"/>
</dbReference>
<dbReference type="GO" id="GO:0030288">
    <property type="term" value="C:outer membrane-bounded periplasmic space"/>
    <property type="evidence" value="ECO:0007669"/>
    <property type="project" value="TreeGrafter"/>
</dbReference>
<dbReference type="OrthoDB" id="9806939at2"/>
<feature type="domain" description="CusB-like beta-barrel" evidence="8">
    <location>
        <begin position="241"/>
        <end position="317"/>
    </location>
</feature>
<dbReference type="InterPro" id="IPR045800">
    <property type="entry name" value="HMBD"/>
</dbReference>
<dbReference type="Pfam" id="PF19335">
    <property type="entry name" value="HMBD"/>
    <property type="match status" value="1"/>
</dbReference>
<keyword evidence="11" id="KW-1185">Reference proteome</keyword>
<dbReference type="SUPFAM" id="SSF111369">
    <property type="entry name" value="HlyD-like secretion proteins"/>
    <property type="match status" value="1"/>
</dbReference>
<keyword evidence="3" id="KW-0732">Signal</keyword>
<dbReference type="GO" id="GO:0022857">
    <property type="term" value="F:transmembrane transporter activity"/>
    <property type="evidence" value="ECO:0007669"/>
    <property type="project" value="InterPro"/>
</dbReference>
<dbReference type="PANTHER" id="PTHR30097">
    <property type="entry name" value="CATION EFFLUX SYSTEM PROTEIN CUSB"/>
    <property type="match status" value="1"/>
</dbReference>
<evidence type="ECO:0000259" key="9">
    <source>
        <dbReference type="Pfam" id="PF25975"/>
    </source>
</evidence>
<feature type="domain" description="Heavy metal binding" evidence="5">
    <location>
        <begin position="43"/>
        <end position="69"/>
    </location>
</feature>
<keyword evidence="2" id="KW-0813">Transport</keyword>
<evidence type="ECO:0000259" key="8">
    <source>
        <dbReference type="Pfam" id="PF25954"/>
    </source>
</evidence>
<reference evidence="11" key="1">
    <citation type="submission" date="2016-08" db="EMBL/GenBank/DDBJ databases">
        <authorList>
            <person name="Varghese N."/>
            <person name="Submissions Spin"/>
        </authorList>
    </citation>
    <scope>NUCLEOTIDE SEQUENCE [LARGE SCALE GENOMIC DNA]</scope>
    <source>
        <strain evidence="11">REICA_082</strain>
    </source>
</reference>
<dbReference type="InterPro" id="IPR042230">
    <property type="entry name" value="CusF_sf"/>
</dbReference>
<dbReference type="Pfam" id="PF11604">
    <property type="entry name" value="CusF_Ec"/>
    <property type="match status" value="1"/>
</dbReference>
<dbReference type="GO" id="GO:0046914">
    <property type="term" value="F:transition metal ion binding"/>
    <property type="evidence" value="ECO:0007669"/>
    <property type="project" value="TreeGrafter"/>
</dbReference>
<dbReference type="InterPro" id="IPR006143">
    <property type="entry name" value="RND_pump_MFP"/>
</dbReference>
<evidence type="ECO:0000259" key="5">
    <source>
        <dbReference type="Pfam" id="PF19335"/>
    </source>
</evidence>
<dbReference type="InterPro" id="IPR021647">
    <property type="entry name" value="CusF_Ec"/>
</dbReference>
<dbReference type="InterPro" id="IPR058792">
    <property type="entry name" value="Beta-barrel_RND_2"/>
</dbReference>
<dbReference type="InterPro" id="IPR058791">
    <property type="entry name" value="3HB_CusB"/>
</dbReference>
<feature type="domain" description="CusB-like barrel-sandwich hybrid" evidence="7">
    <location>
        <begin position="121"/>
        <end position="236"/>
    </location>
</feature>
<dbReference type="FunFam" id="2.40.30.170:FF:000010">
    <property type="entry name" value="Efflux RND transporter periplasmic adaptor subunit"/>
    <property type="match status" value="1"/>
</dbReference>
<name>A0A1C4BB44_9ENTR</name>
<keyword evidence="4" id="KW-0406">Ion transport</keyword>
<dbReference type="Proteomes" id="UP000198975">
    <property type="component" value="Unassembled WGS sequence"/>
</dbReference>
<evidence type="ECO:0000313" key="11">
    <source>
        <dbReference type="Proteomes" id="UP000198975"/>
    </source>
</evidence>
<dbReference type="PANTHER" id="PTHR30097:SF15">
    <property type="entry name" value="CATION EFFLUX SYSTEM PROTEIN CUSB"/>
    <property type="match status" value="1"/>
</dbReference>
<protein>
    <submittedName>
        <fullName evidence="10">Membrane fusion protein, Cu(I)/Ag(I) efflux system</fullName>
    </submittedName>
</protein>
<dbReference type="GO" id="GO:0015679">
    <property type="term" value="P:plasma membrane copper ion transport"/>
    <property type="evidence" value="ECO:0007669"/>
    <property type="project" value="TreeGrafter"/>
</dbReference>
<dbReference type="Gene3D" id="6.10.140.730">
    <property type="match status" value="1"/>
</dbReference>
<comment type="similarity">
    <text evidence="1">Belongs to the membrane fusion protein (MFP) (TC 8.A.1) family.</text>
</comment>
<dbReference type="InterPro" id="IPR051909">
    <property type="entry name" value="MFP_Cation_Efflux"/>
</dbReference>
<evidence type="ECO:0000256" key="4">
    <source>
        <dbReference type="ARBA" id="ARBA00023065"/>
    </source>
</evidence>
<accession>A0A1C4BB44</accession>
<evidence type="ECO:0000256" key="2">
    <source>
        <dbReference type="ARBA" id="ARBA00022448"/>
    </source>
</evidence>
<evidence type="ECO:0000259" key="6">
    <source>
        <dbReference type="Pfam" id="PF25869"/>
    </source>
</evidence>